<proteinExistence type="inferred from homology"/>
<gene>
    <name evidence="9" type="ORF">BG55_19405</name>
</gene>
<dbReference type="GO" id="GO:0015184">
    <property type="term" value="F:L-cystine transmembrane transporter activity"/>
    <property type="evidence" value="ECO:0007669"/>
    <property type="project" value="TreeGrafter"/>
</dbReference>
<keyword evidence="10" id="KW-1185">Reference proteome</keyword>
<dbReference type="FunFam" id="1.10.3860.10:FF:000004">
    <property type="entry name" value="L-cystine transporter tcyP"/>
    <property type="match status" value="1"/>
</dbReference>
<feature type="transmembrane region" description="Helical" evidence="8">
    <location>
        <begin position="337"/>
        <end position="358"/>
    </location>
</feature>
<feature type="transmembrane region" description="Helical" evidence="8">
    <location>
        <begin position="104"/>
        <end position="130"/>
    </location>
</feature>
<dbReference type="PATRIC" id="fig|69222.5.peg.3958"/>
<reference evidence="9 10" key="1">
    <citation type="submission" date="2014-02" db="EMBL/GenBank/DDBJ databases">
        <title>Draft genome of Erwinia mallotivora strain BT-MARDI, a papaya dieback pathogen.</title>
        <authorList>
            <person name="Redzuan R."/>
            <person name="Abu Bakar N."/>
            <person name="Badrun R."/>
            <person name="Mohd Raih M.F."/>
            <person name="Rozano L."/>
            <person name="Mat Amin N."/>
        </authorList>
    </citation>
    <scope>NUCLEOTIDE SEQUENCE [LARGE SCALE GENOMIC DNA]</scope>
    <source>
        <strain evidence="9 10">BT-MARDI</strain>
    </source>
</reference>
<dbReference type="InterPro" id="IPR036458">
    <property type="entry name" value="Na:dicarbo_symporter_sf"/>
</dbReference>
<dbReference type="Gene3D" id="1.10.3860.10">
    <property type="entry name" value="Sodium:dicarboxylate symporter"/>
    <property type="match status" value="1"/>
</dbReference>
<evidence type="ECO:0000256" key="2">
    <source>
        <dbReference type="ARBA" id="ARBA00006148"/>
    </source>
</evidence>
<dbReference type="OrthoDB" id="7778689at2"/>
<dbReference type="PANTHER" id="PTHR42865:SF5">
    <property type="entry name" value="L-CYSTINE TRANSPORTER TCYP"/>
    <property type="match status" value="1"/>
</dbReference>
<feature type="transmembrane region" description="Helical" evidence="8">
    <location>
        <begin position="34"/>
        <end position="51"/>
    </location>
</feature>
<evidence type="ECO:0000256" key="5">
    <source>
        <dbReference type="ARBA" id="ARBA00022970"/>
    </source>
</evidence>
<sequence>MNFPLLANLAAFIILLVILARCGNSSWSLSRRVLTGLVIGVLFGLSLQTIYGADNPTLKTSITWFNLAGNGYVQLLQMIVMPLVFASILSAVARLHNASSLGKISTLTIGVLLFTTAISALVGVFVTWLFGLNASGLVQGAQETARLAALQSNYVGKVADLSPPQLLLSFIPKNPFADLTGANPTSIISVVIFAAFLGVAALHLLRDDKPKGERVLAAIDVLQAWVMKLVRLIMKLTPYGVMALMTKVVASSNVNDIIKLGGFVLASYLGLAIMFAVHALLLSVNGVNPGRFFRKMWPVLTFAFTSRSSAATIPLSVEAQTRRLGIPESIASFAASFGATIGQNGCAGLYPTMLAVMVAPTVGINPFDPMWIATLVGVVTLSSAGVAGVGGGATFAALIVLPTLGLPVTLVALLISIEPLIDMGRTALNVNGSVTAGTLTSQWLKQTDKSRMNSDAENDAALAQR</sequence>
<name>A0A014PT77_9GAMM</name>
<dbReference type="AlphaFoldDB" id="A0A014PT77"/>
<feature type="transmembrane region" description="Helical" evidence="8">
    <location>
        <begin position="71"/>
        <end position="92"/>
    </location>
</feature>
<feature type="transmembrane region" description="Helical" evidence="8">
    <location>
        <begin position="395"/>
        <end position="415"/>
    </location>
</feature>
<evidence type="ECO:0000256" key="7">
    <source>
        <dbReference type="ARBA" id="ARBA00023136"/>
    </source>
</evidence>
<dbReference type="Pfam" id="PF00375">
    <property type="entry name" value="SDF"/>
    <property type="match status" value="1"/>
</dbReference>
<dbReference type="InterPro" id="IPR001991">
    <property type="entry name" value="Na-dicarboxylate_symporter"/>
</dbReference>
<dbReference type="RefSeq" id="WP_034940464.1">
    <property type="nucleotide sequence ID" value="NZ_JFHN01000068.1"/>
</dbReference>
<feature type="transmembrane region" description="Helical" evidence="8">
    <location>
        <begin position="186"/>
        <end position="205"/>
    </location>
</feature>
<evidence type="ECO:0000313" key="9">
    <source>
        <dbReference type="EMBL" id="EXU74062.1"/>
    </source>
</evidence>
<dbReference type="PANTHER" id="PTHR42865">
    <property type="entry name" value="PROTON/GLUTAMATE-ASPARTATE SYMPORTER"/>
    <property type="match status" value="1"/>
</dbReference>
<dbReference type="GO" id="GO:0015293">
    <property type="term" value="F:symporter activity"/>
    <property type="evidence" value="ECO:0007669"/>
    <property type="project" value="InterPro"/>
</dbReference>
<keyword evidence="6 8" id="KW-1133">Transmembrane helix</keyword>
<organism evidence="9 10">
    <name type="scientific">Erwinia mallotivora</name>
    <dbReference type="NCBI Taxonomy" id="69222"/>
    <lineage>
        <taxon>Bacteria</taxon>
        <taxon>Pseudomonadati</taxon>
        <taxon>Pseudomonadota</taxon>
        <taxon>Gammaproteobacteria</taxon>
        <taxon>Enterobacterales</taxon>
        <taxon>Erwiniaceae</taxon>
        <taxon>Erwinia</taxon>
    </lineage>
</organism>
<keyword evidence="7 8" id="KW-0472">Membrane</keyword>
<keyword evidence="3" id="KW-0813">Transport</keyword>
<feature type="transmembrane region" description="Helical" evidence="8">
    <location>
        <begin position="370"/>
        <end position="389"/>
    </location>
</feature>
<evidence type="ECO:0000256" key="1">
    <source>
        <dbReference type="ARBA" id="ARBA00004141"/>
    </source>
</evidence>
<dbReference type="Proteomes" id="UP000019918">
    <property type="component" value="Unassembled WGS sequence"/>
</dbReference>
<comment type="similarity">
    <text evidence="2">Belongs to the dicarboxylate/amino acid:cation symporter (DAACS) (TC 2.A.23) family.</text>
</comment>
<protein>
    <submittedName>
        <fullName evidence="9">L-cystine transporter tcyP</fullName>
    </submittedName>
</protein>
<dbReference type="EMBL" id="JFHN01000068">
    <property type="protein sequence ID" value="EXU74062.1"/>
    <property type="molecule type" value="Genomic_DNA"/>
</dbReference>
<dbReference type="GO" id="GO:0005886">
    <property type="term" value="C:plasma membrane"/>
    <property type="evidence" value="ECO:0007669"/>
    <property type="project" value="TreeGrafter"/>
</dbReference>
<accession>A0A014PT77</accession>
<evidence type="ECO:0000256" key="8">
    <source>
        <dbReference type="SAM" id="Phobius"/>
    </source>
</evidence>
<keyword evidence="4 8" id="KW-0812">Transmembrane</keyword>
<comment type="subcellular location">
    <subcellularLocation>
        <location evidence="1">Membrane</location>
        <topology evidence="1">Multi-pass membrane protein</topology>
    </subcellularLocation>
</comment>
<dbReference type="STRING" id="69222.BG55_19405"/>
<keyword evidence="5" id="KW-0029">Amino-acid transport</keyword>
<evidence type="ECO:0000256" key="3">
    <source>
        <dbReference type="ARBA" id="ARBA00022448"/>
    </source>
</evidence>
<dbReference type="SUPFAM" id="SSF118215">
    <property type="entry name" value="Proton glutamate symport protein"/>
    <property type="match status" value="1"/>
</dbReference>
<comment type="caution">
    <text evidence="9">The sequence shown here is derived from an EMBL/GenBank/DDBJ whole genome shotgun (WGS) entry which is preliminary data.</text>
</comment>
<dbReference type="PRINTS" id="PR00173">
    <property type="entry name" value="EDTRNSPORT"/>
</dbReference>
<evidence type="ECO:0000256" key="4">
    <source>
        <dbReference type="ARBA" id="ARBA00022692"/>
    </source>
</evidence>
<feature type="transmembrane region" description="Helical" evidence="8">
    <location>
        <begin position="6"/>
        <end position="22"/>
    </location>
</feature>
<feature type="transmembrane region" description="Helical" evidence="8">
    <location>
        <begin position="260"/>
        <end position="284"/>
    </location>
</feature>
<evidence type="ECO:0000256" key="6">
    <source>
        <dbReference type="ARBA" id="ARBA00022989"/>
    </source>
</evidence>
<evidence type="ECO:0000313" key="10">
    <source>
        <dbReference type="Proteomes" id="UP000019918"/>
    </source>
</evidence>